<feature type="compositionally biased region" description="Polar residues" evidence="1">
    <location>
        <begin position="110"/>
        <end position="120"/>
    </location>
</feature>
<feature type="region of interest" description="Disordered" evidence="1">
    <location>
        <begin position="97"/>
        <end position="175"/>
    </location>
</feature>
<proteinExistence type="predicted"/>
<evidence type="ECO:0000313" key="2">
    <source>
        <dbReference type="EMBL" id="CAL4138979.1"/>
    </source>
</evidence>
<comment type="caution">
    <text evidence="2">The sequence shown here is derived from an EMBL/GenBank/DDBJ whole genome shotgun (WGS) entry which is preliminary data.</text>
</comment>
<dbReference type="AlphaFoldDB" id="A0AAV2RTZ6"/>
<name>A0AAV2RTZ6_MEGNR</name>
<feature type="region of interest" description="Disordered" evidence="1">
    <location>
        <begin position="1"/>
        <end position="20"/>
    </location>
</feature>
<feature type="compositionally biased region" description="Polar residues" evidence="1">
    <location>
        <begin position="133"/>
        <end position="149"/>
    </location>
</feature>
<accession>A0AAV2RTZ6</accession>
<organism evidence="2 3">
    <name type="scientific">Meganyctiphanes norvegica</name>
    <name type="common">Northern krill</name>
    <name type="synonym">Thysanopoda norvegica</name>
    <dbReference type="NCBI Taxonomy" id="48144"/>
    <lineage>
        <taxon>Eukaryota</taxon>
        <taxon>Metazoa</taxon>
        <taxon>Ecdysozoa</taxon>
        <taxon>Arthropoda</taxon>
        <taxon>Crustacea</taxon>
        <taxon>Multicrustacea</taxon>
        <taxon>Malacostraca</taxon>
        <taxon>Eumalacostraca</taxon>
        <taxon>Eucarida</taxon>
        <taxon>Euphausiacea</taxon>
        <taxon>Euphausiidae</taxon>
        <taxon>Meganyctiphanes</taxon>
    </lineage>
</organism>
<feature type="compositionally biased region" description="Basic and acidic residues" evidence="1">
    <location>
        <begin position="121"/>
        <end position="132"/>
    </location>
</feature>
<gene>
    <name evidence="2" type="ORF">MNOR_LOCUS28305</name>
</gene>
<keyword evidence="3" id="KW-1185">Reference proteome</keyword>
<reference evidence="2 3" key="1">
    <citation type="submission" date="2024-05" db="EMBL/GenBank/DDBJ databases">
        <authorList>
            <person name="Wallberg A."/>
        </authorList>
    </citation>
    <scope>NUCLEOTIDE SEQUENCE [LARGE SCALE GENOMIC DNA]</scope>
</reference>
<dbReference type="EMBL" id="CAXKWB010031021">
    <property type="protein sequence ID" value="CAL4138979.1"/>
    <property type="molecule type" value="Genomic_DNA"/>
</dbReference>
<dbReference type="Proteomes" id="UP001497623">
    <property type="component" value="Unassembled WGS sequence"/>
</dbReference>
<evidence type="ECO:0000313" key="3">
    <source>
        <dbReference type="Proteomes" id="UP001497623"/>
    </source>
</evidence>
<sequence length="175" mass="19968">MVENIIKSVPKSNEPQPKPVVAGPKTTYAYIGNVNPTNNSADILFNIYIYSGVEIKPSDIQEIDNRGPNKSFKIAVPQDKLEIITSKLIWNENIKAEPFGKPKSKGPAFSQRSHNYSSNRSYDRSQTFRDPSRNAQNWQRHQPSRQWSKPTKPVKAGPQAKQYPPNGYYRPAYKY</sequence>
<protein>
    <submittedName>
        <fullName evidence="2">Uncharacterized protein</fullName>
    </submittedName>
</protein>
<evidence type="ECO:0000256" key="1">
    <source>
        <dbReference type="SAM" id="MobiDB-lite"/>
    </source>
</evidence>